<evidence type="ECO:0000259" key="6">
    <source>
        <dbReference type="Pfam" id="PF25137"/>
    </source>
</evidence>
<keyword evidence="8" id="KW-1185">Reference proteome</keyword>
<dbReference type="InterPro" id="IPR018211">
    <property type="entry name" value="ADH_Fe_CS"/>
</dbReference>
<comment type="cofactor">
    <cofactor evidence="1">
        <name>Fe cation</name>
        <dbReference type="ChEBI" id="CHEBI:24875"/>
    </cofactor>
</comment>
<evidence type="ECO:0000313" key="7">
    <source>
        <dbReference type="EMBL" id="MXN67161.1"/>
    </source>
</evidence>
<comment type="catalytic activity">
    <reaction evidence="4">
        <text>a primary alcohol + NAD(+) = an aldehyde + NADH + H(+)</text>
        <dbReference type="Rhea" id="RHEA:10736"/>
        <dbReference type="ChEBI" id="CHEBI:15378"/>
        <dbReference type="ChEBI" id="CHEBI:15734"/>
        <dbReference type="ChEBI" id="CHEBI:17478"/>
        <dbReference type="ChEBI" id="CHEBI:57540"/>
        <dbReference type="ChEBI" id="CHEBI:57945"/>
        <dbReference type="EC" id="1.1.1.1"/>
    </reaction>
</comment>
<dbReference type="EMBL" id="WUMV01000009">
    <property type="protein sequence ID" value="MXN67161.1"/>
    <property type="molecule type" value="Genomic_DNA"/>
</dbReference>
<dbReference type="FunFam" id="3.40.50.1970:FF:000003">
    <property type="entry name" value="Alcohol dehydrogenase, iron-containing"/>
    <property type="match status" value="1"/>
</dbReference>
<protein>
    <submittedName>
        <fullName evidence="7">Iron-containing alcohol dehydrogenase</fullName>
    </submittedName>
</protein>
<comment type="caution">
    <text evidence="7">The sequence shown here is derived from an EMBL/GenBank/DDBJ whole genome shotgun (WGS) entry which is preliminary data.</text>
</comment>
<dbReference type="InterPro" id="IPR056798">
    <property type="entry name" value="ADH_Fe_C"/>
</dbReference>
<dbReference type="PROSITE" id="PS00060">
    <property type="entry name" value="ADH_IRON_2"/>
    <property type="match status" value="1"/>
</dbReference>
<dbReference type="PANTHER" id="PTHR11496">
    <property type="entry name" value="ALCOHOL DEHYDROGENASE"/>
    <property type="match status" value="1"/>
</dbReference>
<evidence type="ECO:0000256" key="3">
    <source>
        <dbReference type="ARBA" id="ARBA00023002"/>
    </source>
</evidence>
<evidence type="ECO:0000256" key="1">
    <source>
        <dbReference type="ARBA" id="ARBA00001962"/>
    </source>
</evidence>
<dbReference type="PANTHER" id="PTHR11496:SF83">
    <property type="entry name" value="HYDROXYACID-OXOACID TRANSHYDROGENASE, MITOCHONDRIAL"/>
    <property type="match status" value="1"/>
</dbReference>
<feature type="domain" description="Alcohol dehydrogenase iron-type/glycerol dehydrogenase GldA" evidence="5">
    <location>
        <begin position="11"/>
        <end position="179"/>
    </location>
</feature>
<dbReference type="RefSeq" id="WP_160777393.1">
    <property type="nucleotide sequence ID" value="NZ_WUMV01000009.1"/>
</dbReference>
<dbReference type="Gene3D" id="3.40.50.1970">
    <property type="match status" value="1"/>
</dbReference>
<evidence type="ECO:0000256" key="2">
    <source>
        <dbReference type="ARBA" id="ARBA00007358"/>
    </source>
</evidence>
<gene>
    <name evidence="7" type="ORF">GR183_19810</name>
</gene>
<evidence type="ECO:0000259" key="5">
    <source>
        <dbReference type="Pfam" id="PF00465"/>
    </source>
</evidence>
<accession>A0A7X3LY44</accession>
<dbReference type="Pfam" id="PF25137">
    <property type="entry name" value="ADH_Fe_C"/>
    <property type="match status" value="1"/>
</dbReference>
<keyword evidence="3" id="KW-0560">Oxidoreductase</keyword>
<dbReference type="CDD" id="cd14863">
    <property type="entry name" value="Fe-ADH-like"/>
    <property type="match status" value="1"/>
</dbReference>
<name>A0A7X3LY44_9HYPH</name>
<evidence type="ECO:0000256" key="4">
    <source>
        <dbReference type="ARBA" id="ARBA00049243"/>
    </source>
</evidence>
<dbReference type="Pfam" id="PF00465">
    <property type="entry name" value="Fe-ADH"/>
    <property type="match status" value="1"/>
</dbReference>
<dbReference type="InterPro" id="IPR039697">
    <property type="entry name" value="Alcohol_dehydrogenase_Fe"/>
</dbReference>
<dbReference type="InterPro" id="IPR001670">
    <property type="entry name" value="ADH_Fe/GldA"/>
</dbReference>
<sequence>MSSFSLNAVPSIVSGAGKAEDLGRILHDLRLGTCSVFLVADPGLTHLGMTKRIADIMKGAGHRVVTFSDIKSDPSEAQVRAAVDKAREKGAEAVVCLGGGSALDAGKLIASLIGAQGDVSDYRLGASPLPVARVPLVCVPTTAGTGSEATSVSIVSGDDGAKYWFWAPSLKPDSVVLDPELTTGLPAHLTAACGIDAIVHAMEAATNANAFETNNRVCLDAINLGARHLPVAVSEPNNIEARAGMLLAATYAGIGIDNAGTGIAHNVAHALGSLVPIHHGRAVAVAMCATLCWSMEKDKLRYTEVARAFGCERTGELPMSFAAFVRRLGITLNLEEELPFLAPSRLAEQMARPENAAMRASSYREASDDDLLLLAERTLAFR</sequence>
<dbReference type="SUPFAM" id="SSF56796">
    <property type="entry name" value="Dehydroquinate synthase-like"/>
    <property type="match status" value="1"/>
</dbReference>
<organism evidence="7 8">
    <name type="scientific">Stappia sediminis</name>
    <dbReference type="NCBI Taxonomy" id="2692190"/>
    <lineage>
        <taxon>Bacteria</taxon>
        <taxon>Pseudomonadati</taxon>
        <taxon>Pseudomonadota</taxon>
        <taxon>Alphaproteobacteria</taxon>
        <taxon>Hyphomicrobiales</taxon>
        <taxon>Stappiaceae</taxon>
        <taxon>Stappia</taxon>
    </lineage>
</organism>
<dbReference type="GO" id="GO:0046872">
    <property type="term" value="F:metal ion binding"/>
    <property type="evidence" value="ECO:0007669"/>
    <property type="project" value="InterPro"/>
</dbReference>
<reference evidence="7 8" key="1">
    <citation type="submission" date="2019-12" db="EMBL/GenBank/DDBJ databases">
        <authorList>
            <person name="Li M."/>
        </authorList>
    </citation>
    <scope>NUCLEOTIDE SEQUENCE [LARGE SCALE GENOMIC DNA]</scope>
    <source>
        <strain evidence="7 8">GBMRC 2046</strain>
    </source>
</reference>
<dbReference type="Gene3D" id="1.20.1090.10">
    <property type="entry name" value="Dehydroquinate synthase-like - alpha domain"/>
    <property type="match status" value="1"/>
</dbReference>
<evidence type="ECO:0000313" key="8">
    <source>
        <dbReference type="Proteomes" id="UP000433101"/>
    </source>
</evidence>
<proteinExistence type="inferred from homology"/>
<comment type="similarity">
    <text evidence="2">Belongs to the iron-containing alcohol dehydrogenase family.</text>
</comment>
<dbReference type="AlphaFoldDB" id="A0A7X3LY44"/>
<dbReference type="GO" id="GO:0004022">
    <property type="term" value="F:alcohol dehydrogenase (NAD+) activity"/>
    <property type="evidence" value="ECO:0007669"/>
    <property type="project" value="UniProtKB-EC"/>
</dbReference>
<dbReference type="Proteomes" id="UP000433101">
    <property type="component" value="Unassembled WGS sequence"/>
</dbReference>
<feature type="domain" description="Fe-containing alcohol dehydrogenase-like C-terminal" evidence="6">
    <location>
        <begin position="190"/>
        <end position="336"/>
    </location>
</feature>